<protein>
    <submittedName>
        <fullName evidence="3">NLR family CARD domain-containing protein 3-like</fullName>
    </submittedName>
</protein>
<keyword evidence="4" id="KW-1185">Reference proteome</keyword>
<sequence length="173" mass="18567">LDCGLSETHCEVLASALKSNPHLTDLDLSGNKLSDSSVKRLSAGLESPNCRLKTLRLSDCGLSETHCEVLASALKSNPHLTDLDLSNNKLSDSSVKRLSAGLESPNCRLKTLRLKDCGLLETHCEVLASALKSNPHLTDLDLSHNKLSDSSVKCLSAGLESPNCRLKALRSVH</sequence>
<gene>
    <name evidence="3" type="ORF">FSCOSCO3_A014448</name>
</gene>
<dbReference type="Pfam" id="PF00560">
    <property type="entry name" value="LRR_1"/>
    <property type="match status" value="1"/>
</dbReference>
<reference evidence="3 4" key="1">
    <citation type="submission" date="2024-01" db="EMBL/GenBank/DDBJ databases">
        <authorList>
            <person name="Alioto T."/>
            <person name="Alioto T."/>
            <person name="Gomez Garrido J."/>
        </authorList>
    </citation>
    <scope>NUCLEOTIDE SEQUENCE [LARGE SCALE GENOMIC DNA]</scope>
</reference>
<evidence type="ECO:0000313" key="3">
    <source>
        <dbReference type="EMBL" id="CAK6984930.1"/>
    </source>
</evidence>
<accession>A0AAV1QN86</accession>
<dbReference type="InterPro" id="IPR001611">
    <property type="entry name" value="Leu-rich_rpt"/>
</dbReference>
<dbReference type="EMBL" id="CAWUFR010002611">
    <property type="protein sequence ID" value="CAK6984930.1"/>
    <property type="molecule type" value="Genomic_DNA"/>
</dbReference>
<dbReference type="Proteomes" id="UP001314229">
    <property type="component" value="Unassembled WGS sequence"/>
</dbReference>
<dbReference type="InterPro" id="IPR051261">
    <property type="entry name" value="NLR"/>
</dbReference>
<proteinExistence type="predicted"/>
<organism evidence="3 4">
    <name type="scientific">Scomber scombrus</name>
    <name type="common">Atlantic mackerel</name>
    <name type="synonym">Scomber vernalis</name>
    <dbReference type="NCBI Taxonomy" id="13677"/>
    <lineage>
        <taxon>Eukaryota</taxon>
        <taxon>Metazoa</taxon>
        <taxon>Chordata</taxon>
        <taxon>Craniata</taxon>
        <taxon>Vertebrata</taxon>
        <taxon>Euteleostomi</taxon>
        <taxon>Actinopterygii</taxon>
        <taxon>Neopterygii</taxon>
        <taxon>Teleostei</taxon>
        <taxon>Neoteleostei</taxon>
        <taxon>Acanthomorphata</taxon>
        <taxon>Pelagiaria</taxon>
        <taxon>Scombriformes</taxon>
        <taxon>Scombridae</taxon>
        <taxon>Scomber</taxon>
    </lineage>
</organism>
<dbReference type="PROSITE" id="PS51450">
    <property type="entry name" value="LRR"/>
    <property type="match status" value="2"/>
</dbReference>
<dbReference type="AlphaFoldDB" id="A0AAV1QN86"/>
<dbReference type="PANTHER" id="PTHR24106">
    <property type="entry name" value="NACHT, LRR AND CARD DOMAINS-CONTAINING"/>
    <property type="match status" value="1"/>
</dbReference>
<evidence type="ECO:0000256" key="2">
    <source>
        <dbReference type="ARBA" id="ARBA00022737"/>
    </source>
</evidence>
<comment type="caution">
    <text evidence="3">The sequence shown here is derived from an EMBL/GenBank/DDBJ whole genome shotgun (WGS) entry which is preliminary data.</text>
</comment>
<keyword evidence="2" id="KW-0677">Repeat</keyword>
<dbReference type="InterPro" id="IPR032675">
    <property type="entry name" value="LRR_dom_sf"/>
</dbReference>
<evidence type="ECO:0000313" key="4">
    <source>
        <dbReference type="Proteomes" id="UP001314229"/>
    </source>
</evidence>
<dbReference type="PRINTS" id="PR00019">
    <property type="entry name" value="LEURICHRPT"/>
</dbReference>
<name>A0AAV1QN86_SCOSC</name>
<dbReference type="Pfam" id="PF13516">
    <property type="entry name" value="LRR_6"/>
    <property type="match status" value="3"/>
</dbReference>
<keyword evidence="1" id="KW-0433">Leucine-rich repeat</keyword>
<evidence type="ECO:0000256" key="1">
    <source>
        <dbReference type="ARBA" id="ARBA00022614"/>
    </source>
</evidence>
<dbReference type="Gene3D" id="3.80.10.10">
    <property type="entry name" value="Ribonuclease Inhibitor"/>
    <property type="match status" value="1"/>
</dbReference>
<feature type="non-terminal residue" evidence="3">
    <location>
        <position position="1"/>
    </location>
</feature>
<dbReference type="SUPFAM" id="SSF52047">
    <property type="entry name" value="RNI-like"/>
    <property type="match status" value="1"/>
</dbReference>
<dbReference type="SMART" id="SM00368">
    <property type="entry name" value="LRR_RI"/>
    <property type="match status" value="5"/>
</dbReference>